<reference evidence="2" key="2">
    <citation type="submission" date="2020-11" db="EMBL/GenBank/DDBJ databases">
        <authorList>
            <person name="McCartney M.A."/>
            <person name="Auch B."/>
            <person name="Kono T."/>
            <person name="Mallez S."/>
            <person name="Becker A."/>
            <person name="Gohl D.M."/>
            <person name="Silverstein K.A.T."/>
            <person name="Koren S."/>
            <person name="Bechman K.B."/>
            <person name="Herman A."/>
            <person name="Abrahante J.E."/>
            <person name="Garbe J."/>
        </authorList>
    </citation>
    <scope>NUCLEOTIDE SEQUENCE</scope>
    <source>
        <strain evidence="2">Duluth1</strain>
        <tissue evidence="2">Whole animal</tissue>
    </source>
</reference>
<comment type="caution">
    <text evidence="2">The sequence shown here is derived from an EMBL/GenBank/DDBJ whole genome shotgun (WGS) entry which is preliminary data.</text>
</comment>
<reference evidence="2" key="1">
    <citation type="journal article" date="2019" name="bioRxiv">
        <title>The Genome of the Zebra Mussel, Dreissena polymorpha: A Resource for Invasive Species Research.</title>
        <authorList>
            <person name="McCartney M.A."/>
            <person name="Auch B."/>
            <person name="Kono T."/>
            <person name="Mallez S."/>
            <person name="Zhang Y."/>
            <person name="Obille A."/>
            <person name="Becker A."/>
            <person name="Abrahante J.E."/>
            <person name="Garbe J."/>
            <person name="Badalamenti J.P."/>
            <person name="Herman A."/>
            <person name="Mangelson H."/>
            <person name="Liachko I."/>
            <person name="Sullivan S."/>
            <person name="Sone E.D."/>
            <person name="Koren S."/>
            <person name="Silverstein K.A.T."/>
            <person name="Beckman K.B."/>
            <person name="Gohl D.M."/>
        </authorList>
    </citation>
    <scope>NUCLEOTIDE SEQUENCE</scope>
    <source>
        <strain evidence="2">Duluth1</strain>
        <tissue evidence="2">Whole animal</tissue>
    </source>
</reference>
<gene>
    <name evidence="2" type="ORF">DPMN_056881</name>
</gene>
<proteinExistence type="predicted"/>
<name>A0A9D4CUJ2_DREPO</name>
<keyword evidence="1" id="KW-0732">Signal</keyword>
<organism evidence="2 3">
    <name type="scientific">Dreissena polymorpha</name>
    <name type="common">Zebra mussel</name>
    <name type="synonym">Mytilus polymorpha</name>
    <dbReference type="NCBI Taxonomy" id="45954"/>
    <lineage>
        <taxon>Eukaryota</taxon>
        <taxon>Metazoa</taxon>
        <taxon>Spiralia</taxon>
        <taxon>Lophotrochozoa</taxon>
        <taxon>Mollusca</taxon>
        <taxon>Bivalvia</taxon>
        <taxon>Autobranchia</taxon>
        <taxon>Heteroconchia</taxon>
        <taxon>Euheterodonta</taxon>
        <taxon>Imparidentia</taxon>
        <taxon>Neoheterodontei</taxon>
        <taxon>Myida</taxon>
        <taxon>Dreissenoidea</taxon>
        <taxon>Dreissenidae</taxon>
        <taxon>Dreissena</taxon>
    </lineage>
</organism>
<feature type="signal peptide" evidence="1">
    <location>
        <begin position="1"/>
        <end position="19"/>
    </location>
</feature>
<accession>A0A9D4CUJ2</accession>
<dbReference type="AlphaFoldDB" id="A0A9D4CUJ2"/>
<evidence type="ECO:0000256" key="1">
    <source>
        <dbReference type="SAM" id="SignalP"/>
    </source>
</evidence>
<evidence type="ECO:0000313" key="2">
    <source>
        <dbReference type="EMBL" id="KAH3730882.1"/>
    </source>
</evidence>
<evidence type="ECO:0008006" key="4">
    <source>
        <dbReference type="Google" id="ProtNLM"/>
    </source>
</evidence>
<sequence length="103" mass="11190">MLRLAIAAVAMAFIVRVLAVQGFSQVLEASYFLKLLAVNGDICTGMCVVNQERRHLCADPNPICSCSFIEYVGVVLEFTAGATHEVNVISESEFGDRFANDSD</sequence>
<dbReference type="Proteomes" id="UP000828390">
    <property type="component" value="Unassembled WGS sequence"/>
</dbReference>
<evidence type="ECO:0000313" key="3">
    <source>
        <dbReference type="Proteomes" id="UP000828390"/>
    </source>
</evidence>
<protein>
    <recommendedName>
        <fullName evidence="4">Secreted protein</fullName>
    </recommendedName>
</protein>
<keyword evidence="3" id="KW-1185">Reference proteome</keyword>
<dbReference type="EMBL" id="JAIWYP010000012">
    <property type="protein sequence ID" value="KAH3730882.1"/>
    <property type="molecule type" value="Genomic_DNA"/>
</dbReference>
<feature type="chain" id="PRO_5038469558" description="Secreted protein" evidence="1">
    <location>
        <begin position="20"/>
        <end position="103"/>
    </location>
</feature>